<dbReference type="PANTHER" id="PTHR42770">
    <property type="entry name" value="AMINO ACID TRANSPORTER-RELATED"/>
    <property type="match status" value="1"/>
</dbReference>
<evidence type="ECO:0008006" key="9">
    <source>
        <dbReference type="Google" id="ProtNLM"/>
    </source>
</evidence>
<evidence type="ECO:0000256" key="1">
    <source>
        <dbReference type="ARBA" id="ARBA00004651"/>
    </source>
</evidence>
<feature type="transmembrane region" description="Helical" evidence="6">
    <location>
        <begin position="119"/>
        <end position="145"/>
    </location>
</feature>
<feature type="transmembrane region" description="Helical" evidence="6">
    <location>
        <begin position="20"/>
        <end position="39"/>
    </location>
</feature>
<keyword evidence="3 6" id="KW-0812">Transmembrane</keyword>
<evidence type="ECO:0000256" key="6">
    <source>
        <dbReference type="SAM" id="Phobius"/>
    </source>
</evidence>
<evidence type="ECO:0000256" key="5">
    <source>
        <dbReference type="ARBA" id="ARBA00023136"/>
    </source>
</evidence>
<keyword evidence="2" id="KW-1003">Cell membrane</keyword>
<dbReference type="PIRSF" id="PIRSF006060">
    <property type="entry name" value="AA_transporter"/>
    <property type="match status" value="1"/>
</dbReference>
<keyword evidence="5 6" id="KW-0472">Membrane</keyword>
<feature type="transmembrane region" description="Helical" evidence="6">
    <location>
        <begin position="93"/>
        <end position="113"/>
    </location>
</feature>
<comment type="subcellular location">
    <subcellularLocation>
        <location evidence="1">Cell membrane</location>
        <topology evidence="1">Multi-pass membrane protein</topology>
    </subcellularLocation>
</comment>
<feature type="transmembrane region" description="Helical" evidence="6">
    <location>
        <begin position="381"/>
        <end position="397"/>
    </location>
</feature>
<dbReference type="InterPro" id="IPR050367">
    <property type="entry name" value="APC_superfamily"/>
</dbReference>
<gene>
    <name evidence="7" type="ORF">B4077_3365</name>
</gene>
<feature type="transmembrane region" description="Helical" evidence="6">
    <location>
        <begin position="230"/>
        <end position="254"/>
    </location>
</feature>
<reference evidence="7 8" key="1">
    <citation type="submission" date="2015-04" db="EMBL/GenBank/DDBJ databases">
        <title>Draft Genome Sequences of Eight Spore-Forming Food Isolates of Bacillus cereus Genome sequencing.</title>
        <authorList>
            <person name="Krawcyk A.O."/>
            <person name="de Jong A."/>
            <person name="Eijlander R.T."/>
            <person name="Berendsen E.M."/>
            <person name="Holsappel S."/>
            <person name="Wells-Bennik M."/>
            <person name="Kuipers O.P."/>
        </authorList>
    </citation>
    <scope>NUCLEOTIDE SEQUENCE [LARGE SCALE GENOMIC DNA]</scope>
    <source>
        <strain evidence="7 8">B4077</strain>
    </source>
</reference>
<dbReference type="EMBL" id="LCYI01000017">
    <property type="protein sequence ID" value="KLA31097.1"/>
    <property type="molecule type" value="Genomic_DNA"/>
</dbReference>
<dbReference type="GO" id="GO:0022857">
    <property type="term" value="F:transmembrane transporter activity"/>
    <property type="evidence" value="ECO:0007669"/>
    <property type="project" value="InterPro"/>
</dbReference>
<feature type="transmembrane region" description="Helical" evidence="6">
    <location>
        <begin position="358"/>
        <end position="376"/>
    </location>
</feature>
<feature type="transmembrane region" description="Helical" evidence="6">
    <location>
        <begin position="403"/>
        <end position="420"/>
    </location>
</feature>
<sequence length="438" mass="47481">MKERLSILTQQSLKRSITWVQGTALTIGAVLGCGILILPSITANSAGPASILSWVIMSILAFPIVATLARLAKMIPSAGGITAYVQMAFNANTSAILGWIMLGSIPIGVPIIALTGAHYIGYVFPISNLSVIGIAALILITSLLLHIKGIELSSKVSVFVICIISLLIVVAVIVSIPYVKLSSFTPFVPNGWSSVGASSVIIFFSFVGWEMITPLAEEFKRPAKDISISLFLGAICISIMYIAISFVTIGTHSYGDKDQIASLSILISKGLGPIGTYITTILAIFISFSAVHANIAGFSRMIYAQAREGHFPSFFAKLHSQFQTPTRVLLVLGGIFSCILIFYGMARPNLEMLLKGPSVIFITSYIFTMLAALKLLKVRDIGWWMAFLSLIICIIVYSFSGWAIFYPIILSIIGWIYIVMNKKYSTIATHQINTSNEK</sequence>
<dbReference type="Gene3D" id="1.20.1740.10">
    <property type="entry name" value="Amino acid/polyamine transporter I"/>
    <property type="match status" value="1"/>
</dbReference>
<dbReference type="Proteomes" id="UP000035214">
    <property type="component" value="Unassembled WGS sequence"/>
</dbReference>
<accession>A0A0G8F5W7</accession>
<dbReference type="AlphaFoldDB" id="A0A0G8F5W7"/>
<feature type="transmembrane region" description="Helical" evidence="6">
    <location>
        <begin position="157"/>
        <end position="179"/>
    </location>
</feature>
<feature type="transmembrane region" description="Helical" evidence="6">
    <location>
        <begin position="191"/>
        <end position="209"/>
    </location>
</feature>
<comment type="caution">
    <text evidence="7">The sequence shown here is derived from an EMBL/GenBank/DDBJ whole genome shotgun (WGS) entry which is preliminary data.</text>
</comment>
<evidence type="ECO:0000313" key="7">
    <source>
        <dbReference type="EMBL" id="KLA31097.1"/>
    </source>
</evidence>
<organism evidence="7 8">
    <name type="scientific">Bacillus cereus</name>
    <dbReference type="NCBI Taxonomy" id="1396"/>
    <lineage>
        <taxon>Bacteria</taxon>
        <taxon>Bacillati</taxon>
        <taxon>Bacillota</taxon>
        <taxon>Bacilli</taxon>
        <taxon>Bacillales</taxon>
        <taxon>Bacillaceae</taxon>
        <taxon>Bacillus</taxon>
        <taxon>Bacillus cereus group</taxon>
    </lineage>
</organism>
<dbReference type="InterPro" id="IPR002293">
    <property type="entry name" value="AA/rel_permease1"/>
</dbReference>
<dbReference type="PATRIC" id="fig|1396.428.peg.2746"/>
<feature type="transmembrane region" description="Helical" evidence="6">
    <location>
        <begin position="51"/>
        <end position="72"/>
    </location>
</feature>
<dbReference type="GO" id="GO:0005886">
    <property type="term" value="C:plasma membrane"/>
    <property type="evidence" value="ECO:0007669"/>
    <property type="project" value="UniProtKB-SubCell"/>
</dbReference>
<evidence type="ECO:0000256" key="2">
    <source>
        <dbReference type="ARBA" id="ARBA00022475"/>
    </source>
</evidence>
<name>A0A0G8F5W7_BACCE</name>
<feature type="transmembrane region" description="Helical" evidence="6">
    <location>
        <begin position="328"/>
        <end position="346"/>
    </location>
</feature>
<dbReference type="PROSITE" id="PS51257">
    <property type="entry name" value="PROKAR_LIPOPROTEIN"/>
    <property type="match status" value="1"/>
</dbReference>
<dbReference type="PANTHER" id="PTHR42770:SF13">
    <property type="entry name" value="L-METHIONINE_BRANCHED-CHAIN AMINO ACID EXPORTER YJEH"/>
    <property type="match status" value="1"/>
</dbReference>
<protein>
    <recommendedName>
        <fullName evidence="9">Amino acid permease</fullName>
    </recommendedName>
</protein>
<evidence type="ECO:0000313" key="8">
    <source>
        <dbReference type="Proteomes" id="UP000035214"/>
    </source>
</evidence>
<evidence type="ECO:0000256" key="4">
    <source>
        <dbReference type="ARBA" id="ARBA00022989"/>
    </source>
</evidence>
<proteinExistence type="predicted"/>
<keyword evidence="4 6" id="KW-1133">Transmembrane helix</keyword>
<evidence type="ECO:0000256" key="3">
    <source>
        <dbReference type="ARBA" id="ARBA00022692"/>
    </source>
</evidence>
<dbReference type="Pfam" id="PF13520">
    <property type="entry name" value="AA_permease_2"/>
    <property type="match status" value="1"/>
</dbReference>
<feature type="transmembrane region" description="Helical" evidence="6">
    <location>
        <begin position="274"/>
        <end position="297"/>
    </location>
</feature>